<dbReference type="AlphaFoldDB" id="A0A2N8KP44"/>
<dbReference type="SUPFAM" id="SSF51905">
    <property type="entry name" value="FAD/NAD(P)-binding domain"/>
    <property type="match status" value="1"/>
</dbReference>
<evidence type="ECO:0000313" key="6">
    <source>
        <dbReference type="Proteomes" id="UP000235994"/>
    </source>
</evidence>
<dbReference type="Gene3D" id="3.50.50.60">
    <property type="entry name" value="FAD/NAD(P)-binding domain"/>
    <property type="match status" value="1"/>
</dbReference>
<sequence length="571" mass="62624">MKELPIYAYKRPEEMDHPCAEPHPVVVVGAGVTGLTMALDLARRGVPVVVLDDDNTVGVRGLASRGMVWAQRSLDILDRLRAVGDIVGTGVHWNVGRVLCKDQAVASFTLQDQPDMRHNGFVNLQQYYLESFLVDALVQEPLAELRWLNRVTGIEPGKNGPATLEVETPDGPYRVSAQWVIACDGANSPICGMLGLRPRVHDRTEDRWVIIDIVLRNTTWPEERWTWLDAQSNHGRAVWRHKMADDTWRLDFQLRPEEDAAQAVTEASMRQRVWDLLGEKVEFNIAWHGVWAYRHECLDNLRHHHVLFAGDSAHLLAPFGARGGNGGIQDADNLGWKLALVLAGKADESLLDTYSVERRHAAMENIRQARRSARFVYPAPGSSAAMWRDAIIGLAPTHETVARMVNTGRLCMPAVYPPSPLVRGAHAHAGRALPNIVLRRADGLTLYDVAGPWFTVLVFGDALPAGAPTGQDEDALVKWVAVGPLCDERGRAALAHQLGVAMDGQAWLLRPDQHVMAASAPEVQDPDALLAWVAEALGRASALSSSFQSFPEASSLPKSGDASHVAFSATA</sequence>
<comment type="cofactor">
    <cofactor evidence="1">
        <name>FAD</name>
        <dbReference type="ChEBI" id="CHEBI:57692"/>
    </cofactor>
</comment>
<evidence type="ECO:0000256" key="3">
    <source>
        <dbReference type="ARBA" id="ARBA00022827"/>
    </source>
</evidence>
<keyword evidence="3" id="KW-0274">FAD</keyword>
<accession>A0A2N8KP44</accession>
<dbReference type="Gene3D" id="3.30.70.2450">
    <property type="match status" value="1"/>
</dbReference>
<keyword evidence="2" id="KW-0285">Flavoprotein</keyword>
<dbReference type="InterPro" id="IPR050641">
    <property type="entry name" value="RIFMO-like"/>
</dbReference>
<name>A0A2N8KP44_9BURK</name>
<dbReference type="Proteomes" id="UP000235994">
    <property type="component" value="Unassembled WGS sequence"/>
</dbReference>
<evidence type="ECO:0000313" key="5">
    <source>
        <dbReference type="EMBL" id="PND35209.1"/>
    </source>
</evidence>
<gene>
    <name evidence="5" type="ORF">C1I89_02105</name>
</gene>
<reference evidence="5 6" key="1">
    <citation type="submission" date="2018-01" db="EMBL/GenBank/DDBJ databases">
        <title>The draft genome of an aniline degradation strain ANB-1.</title>
        <authorList>
            <person name="Zhang L."/>
            <person name="Jiang J."/>
        </authorList>
    </citation>
    <scope>NUCLEOTIDE SEQUENCE [LARGE SCALE GENOMIC DNA]</scope>
    <source>
        <strain evidence="5 6">ANB-1</strain>
    </source>
</reference>
<dbReference type="PANTHER" id="PTHR43004:SF19">
    <property type="entry name" value="BINDING MONOOXYGENASE, PUTATIVE (JCVI)-RELATED"/>
    <property type="match status" value="1"/>
</dbReference>
<dbReference type="PANTHER" id="PTHR43004">
    <property type="entry name" value="TRK SYSTEM POTASSIUM UPTAKE PROTEIN"/>
    <property type="match status" value="1"/>
</dbReference>
<evidence type="ECO:0000259" key="4">
    <source>
        <dbReference type="Pfam" id="PF01494"/>
    </source>
</evidence>
<evidence type="ECO:0000256" key="1">
    <source>
        <dbReference type="ARBA" id="ARBA00001974"/>
    </source>
</evidence>
<dbReference type="InterPro" id="IPR036188">
    <property type="entry name" value="FAD/NAD-bd_sf"/>
</dbReference>
<comment type="caution">
    <text evidence="5">The sequence shown here is derived from an EMBL/GenBank/DDBJ whole genome shotgun (WGS) entry which is preliminary data.</text>
</comment>
<dbReference type="Gene3D" id="3.40.30.120">
    <property type="match status" value="1"/>
</dbReference>
<dbReference type="GO" id="GO:0071949">
    <property type="term" value="F:FAD binding"/>
    <property type="evidence" value="ECO:0007669"/>
    <property type="project" value="InterPro"/>
</dbReference>
<evidence type="ECO:0000256" key="2">
    <source>
        <dbReference type="ARBA" id="ARBA00022630"/>
    </source>
</evidence>
<dbReference type="EMBL" id="POQS01000001">
    <property type="protein sequence ID" value="PND35209.1"/>
    <property type="molecule type" value="Genomic_DNA"/>
</dbReference>
<dbReference type="PRINTS" id="PR00420">
    <property type="entry name" value="RNGMNOXGNASE"/>
</dbReference>
<protein>
    <submittedName>
        <fullName evidence="5">FAD-binding protein</fullName>
    </submittedName>
</protein>
<organism evidence="5 6">
    <name type="scientific">Achromobacter pulmonis</name>
    <dbReference type="NCBI Taxonomy" id="1389932"/>
    <lineage>
        <taxon>Bacteria</taxon>
        <taxon>Pseudomonadati</taxon>
        <taxon>Pseudomonadota</taxon>
        <taxon>Betaproteobacteria</taxon>
        <taxon>Burkholderiales</taxon>
        <taxon>Alcaligenaceae</taxon>
        <taxon>Achromobacter</taxon>
    </lineage>
</organism>
<dbReference type="GO" id="GO:0016709">
    <property type="term" value="F:oxidoreductase activity, acting on paired donors, with incorporation or reduction of molecular oxygen, NAD(P)H as one donor, and incorporation of one atom of oxygen"/>
    <property type="evidence" value="ECO:0007669"/>
    <property type="project" value="UniProtKB-ARBA"/>
</dbReference>
<dbReference type="NCBIfam" id="NF006002">
    <property type="entry name" value="PRK08132.1"/>
    <property type="match status" value="1"/>
</dbReference>
<proteinExistence type="predicted"/>
<feature type="domain" description="FAD-binding" evidence="4">
    <location>
        <begin position="24"/>
        <end position="368"/>
    </location>
</feature>
<dbReference type="RefSeq" id="WP_102771152.1">
    <property type="nucleotide sequence ID" value="NZ_POQS01000001.1"/>
</dbReference>
<keyword evidence="6" id="KW-1185">Reference proteome</keyword>
<dbReference type="InterPro" id="IPR002938">
    <property type="entry name" value="FAD-bd"/>
</dbReference>
<dbReference type="Pfam" id="PF01494">
    <property type="entry name" value="FAD_binding_3"/>
    <property type="match status" value="1"/>
</dbReference>